<name>A0A9N7UMS2_PLEPL</name>
<dbReference type="AlphaFoldDB" id="A0A9N7UMS2"/>
<keyword evidence="2" id="KW-1185">Reference proteome</keyword>
<dbReference type="Proteomes" id="UP001153269">
    <property type="component" value="Unassembled WGS sequence"/>
</dbReference>
<protein>
    <submittedName>
        <fullName evidence="1">Uncharacterized protein</fullName>
    </submittedName>
</protein>
<gene>
    <name evidence="1" type="ORF">PLEPLA_LOCUS21747</name>
</gene>
<evidence type="ECO:0000313" key="2">
    <source>
        <dbReference type="Proteomes" id="UP001153269"/>
    </source>
</evidence>
<proteinExistence type="predicted"/>
<evidence type="ECO:0000313" key="1">
    <source>
        <dbReference type="EMBL" id="CAB1433656.1"/>
    </source>
</evidence>
<accession>A0A9N7UMS2</accession>
<reference evidence="1" key="1">
    <citation type="submission" date="2020-03" db="EMBL/GenBank/DDBJ databases">
        <authorList>
            <person name="Weist P."/>
        </authorList>
    </citation>
    <scope>NUCLEOTIDE SEQUENCE</scope>
</reference>
<dbReference type="EMBL" id="CADEAL010001580">
    <property type="protein sequence ID" value="CAB1433656.1"/>
    <property type="molecule type" value="Genomic_DNA"/>
</dbReference>
<comment type="caution">
    <text evidence="1">The sequence shown here is derived from an EMBL/GenBank/DDBJ whole genome shotgun (WGS) entry which is preliminary data.</text>
</comment>
<sequence>MQCMLGRRMKRGMGVAQCRGGSRLVHVGNTRAAAEHRLLPTSPLHAFACCVHLAKTLSFTERQQTGCTHHRLSGIKTIKGERTELVRARERSSNTRFDRIGAQRQIMFFAGTWKRAVHSN</sequence>
<organism evidence="1 2">
    <name type="scientific">Pleuronectes platessa</name>
    <name type="common">European plaice</name>
    <dbReference type="NCBI Taxonomy" id="8262"/>
    <lineage>
        <taxon>Eukaryota</taxon>
        <taxon>Metazoa</taxon>
        <taxon>Chordata</taxon>
        <taxon>Craniata</taxon>
        <taxon>Vertebrata</taxon>
        <taxon>Euteleostomi</taxon>
        <taxon>Actinopterygii</taxon>
        <taxon>Neopterygii</taxon>
        <taxon>Teleostei</taxon>
        <taxon>Neoteleostei</taxon>
        <taxon>Acanthomorphata</taxon>
        <taxon>Carangaria</taxon>
        <taxon>Pleuronectiformes</taxon>
        <taxon>Pleuronectoidei</taxon>
        <taxon>Pleuronectidae</taxon>
        <taxon>Pleuronectes</taxon>
    </lineage>
</organism>